<evidence type="ECO:0000313" key="2">
    <source>
        <dbReference type="EMBL" id="TNN57424.1"/>
    </source>
</evidence>
<keyword evidence="3" id="KW-1185">Reference proteome</keyword>
<organism evidence="2 3">
    <name type="scientific">Liparis tanakae</name>
    <name type="common">Tanaka's snailfish</name>
    <dbReference type="NCBI Taxonomy" id="230148"/>
    <lineage>
        <taxon>Eukaryota</taxon>
        <taxon>Metazoa</taxon>
        <taxon>Chordata</taxon>
        <taxon>Craniata</taxon>
        <taxon>Vertebrata</taxon>
        <taxon>Euteleostomi</taxon>
        <taxon>Actinopterygii</taxon>
        <taxon>Neopterygii</taxon>
        <taxon>Teleostei</taxon>
        <taxon>Neoteleostei</taxon>
        <taxon>Acanthomorphata</taxon>
        <taxon>Eupercaria</taxon>
        <taxon>Perciformes</taxon>
        <taxon>Cottioidei</taxon>
        <taxon>Cottales</taxon>
        <taxon>Liparidae</taxon>
        <taxon>Liparis</taxon>
    </lineage>
</organism>
<feature type="region of interest" description="Disordered" evidence="1">
    <location>
        <begin position="250"/>
        <end position="272"/>
    </location>
</feature>
<name>A0A4Z2GXU2_9TELE</name>
<evidence type="ECO:0000313" key="3">
    <source>
        <dbReference type="Proteomes" id="UP000314294"/>
    </source>
</evidence>
<comment type="caution">
    <text evidence="2">The sequence shown here is derived from an EMBL/GenBank/DDBJ whole genome shotgun (WGS) entry which is preliminary data.</text>
</comment>
<accession>A0A4Z2GXU2</accession>
<feature type="compositionally biased region" description="Polar residues" evidence="1">
    <location>
        <begin position="209"/>
        <end position="218"/>
    </location>
</feature>
<evidence type="ECO:0000256" key="1">
    <source>
        <dbReference type="SAM" id="MobiDB-lite"/>
    </source>
</evidence>
<proteinExistence type="predicted"/>
<feature type="region of interest" description="Disordered" evidence="1">
    <location>
        <begin position="209"/>
        <end position="236"/>
    </location>
</feature>
<gene>
    <name evidence="2" type="ORF">EYF80_032393</name>
</gene>
<sequence>MSAVGNQPTDDSSELRAPRVWLRYLRRAGIAPPAAQMGKEWSADLSPRPRLFWAMEMQPLLGLKANDMAADLHGKAEAGHSARLLQSPKAAQTDRGREGVDVLDLLGRVQGTGGRAQGAGDRGQGAGDRGLGAGDKGQGTGGRGQGQALELLAGSVEGRRGGRRQSVSGRARGLRGSTAISAFKVCQVPLRSALGCLRVNVSLQQLSDTKRPNINCTPTDAAGKPPQSNSLDPHSSVRCETATMVQAPSFGWKDRLSEGEEGGQSRGITIRHVEPERLGMDKAQKPLSLSGLRQWSPVSLSRSEGNGVSSARVFGLFLRLQSANDL</sequence>
<feature type="region of interest" description="Disordered" evidence="1">
    <location>
        <begin position="78"/>
        <end position="98"/>
    </location>
</feature>
<dbReference type="EMBL" id="SRLO01000406">
    <property type="protein sequence ID" value="TNN57424.1"/>
    <property type="molecule type" value="Genomic_DNA"/>
</dbReference>
<dbReference type="Proteomes" id="UP000314294">
    <property type="component" value="Unassembled WGS sequence"/>
</dbReference>
<feature type="region of interest" description="Disordered" evidence="1">
    <location>
        <begin position="111"/>
        <end position="145"/>
    </location>
</feature>
<reference evidence="2 3" key="1">
    <citation type="submission" date="2019-03" db="EMBL/GenBank/DDBJ databases">
        <title>First draft genome of Liparis tanakae, snailfish: a comprehensive survey of snailfish specific genes.</title>
        <authorList>
            <person name="Kim W."/>
            <person name="Song I."/>
            <person name="Jeong J.-H."/>
            <person name="Kim D."/>
            <person name="Kim S."/>
            <person name="Ryu S."/>
            <person name="Song J.Y."/>
            <person name="Lee S.K."/>
        </authorList>
    </citation>
    <scope>NUCLEOTIDE SEQUENCE [LARGE SCALE GENOMIC DNA]</scope>
    <source>
        <tissue evidence="2">Muscle</tissue>
    </source>
</reference>
<protein>
    <submittedName>
        <fullName evidence="2">Uncharacterized protein</fullName>
    </submittedName>
</protein>
<dbReference type="AlphaFoldDB" id="A0A4Z2GXU2"/>